<feature type="region of interest" description="Disordered" evidence="1">
    <location>
        <begin position="1"/>
        <end position="26"/>
    </location>
</feature>
<dbReference type="GeneID" id="25318534"/>
<feature type="region of interest" description="Disordered" evidence="1">
    <location>
        <begin position="97"/>
        <end position="133"/>
    </location>
</feature>
<comment type="caution">
    <text evidence="2">The sequence shown here is derived from an EMBL/GenBank/DDBJ whole genome shotgun (WGS) entry which is preliminary data.</text>
</comment>
<name>A0A0F4YNF4_RASE3</name>
<evidence type="ECO:0000313" key="3">
    <source>
        <dbReference type="Proteomes" id="UP000053958"/>
    </source>
</evidence>
<accession>A0A0F4YNF4</accession>
<organism evidence="2 3">
    <name type="scientific">Rasamsonia emersonii (strain ATCC 16479 / CBS 393.64 / IMI 116815)</name>
    <dbReference type="NCBI Taxonomy" id="1408163"/>
    <lineage>
        <taxon>Eukaryota</taxon>
        <taxon>Fungi</taxon>
        <taxon>Dikarya</taxon>
        <taxon>Ascomycota</taxon>
        <taxon>Pezizomycotina</taxon>
        <taxon>Eurotiomycetes</taxon>
        <taxon>Eurotiomycetidae</taxon>
        <taxon>Eurotiales</taxon>
        <taxon>Trichocomaceae</taxon>
        <taxon>Rasamsonia</taxon>
    </lineage>
</organism>
<evidence type="ECO:0000256" key="1">
    <source>
        <dbReference type="SAM" id="MobiDB-lite"/>
    </source>
</evidence>
<proteinExistence type="predicted"/>
<protein>
    <submittedName>
        <fullName evidence="2">Uncharacterized protein</fullName>
    </submittedName>
</protein>
<keyword evidence="3" id="KW-1185">Reference proteome</keyword>
<evidence type="ECO:0000313" key="2">
    <source>
        <dbReference type="EMBL" id="KKA19797.1"/>
    </source>
</evidence>
<sequence>MPLHRPPHSRWIGGPSRCRSDSEPGMERRFGGSGVLGFRKQFLGGSGVGVLALLPRSGGVGPFHSHKKRKLIKLSMGPVLRRKLTVWNKLTTCRPASTRRSAEPSSIGPSTTVVRLGVGSSRGRGRGSGALRCHRQCHRQQRTGSHSRVSQAAGALIGYLILKD</sequence>
<reference evidence="2 3" key="1">
    <citation type="submission" date="2015-04" db="EMBL/GenBank/DDBJ databases">
        <authorList>
            <person name="Heijne W.H."/>
            <person name="Fedorova N.D."/>
            <person name="Nierman W.C."/>
            <person name="Vollebregt A.W."/>
            <person name="Zhao Z."/>
            <person name="Wu L."/>
            <person name="Kumar M."/>
            <person name="Stam H."/>
            <person name="van den Berg M.A."/>
            <person name="Pel H.J."/>
        </authorList>
    </citation>
    <scope>NUCLEOTIDE SEQUENCE [LARGE SCALE GENOMIC DNA]</scope>
    <source>
        <strain evidence="2 3">CBS 393.64</strain>
    </source>
</reference>
<feature type="compositionally biased region" description="Polar residues" evidence="1">
    <location>
        <begin position="97"/>
        <end position="112"/>
    </location>
</feature>
<dbReference type="Proteomes" id="UP000053958">
    <property type="component" value="Unassembled WGS sequence"/>
</dbReference>
<gene>
    <name evidence="2" type="ORF">T310_6222</name>
</gene>
<dbReference type="EMBL" id="LASV01000316">
    <property type="protein sequence ID" value="KKA19797.1"/>
    <property type="molecule type" value="Genomic_DNA"/>
</dbReference>
<dbReference type="AlphaFoldDB" id="A0A0F4YNF4"/>
<dbReference type="RefSeq" id="XP_013326409.1">
    <property type="nucleotide sequence ID" value="XM_013470955.1"/>
</dbReference>